<keyword evidence="1" id="KW-0812">Transmembrane</keyword>
<feature type="transmembrane region" description="Helical" evidence="1">
    <location>
        <begin position="306"/>
        <end position="328"/>
    </location>
</feature>
<feature type="transmembrane region" description="Helical" evidence="1">
    <location>
        <begin position="21"/>
        <end position="39"/>
    </location>
</feature>
<keyword evidence="1" id="KW-0472">Membrane</keyword>
<reference evidence="3" key="1">
    <citation type="journal article" date="2015" name="PLoS Genet.">
        <title>Genome Sequence and Transcriptome Analyses of Chrysochromulina tobin: Metabolic Tools for Enhanced Algal Fitness in the Prominent Order Prymnesiales (Haptophyceae).</title>
        <authorList>
            <person name="Hovde B.T."/>
            <person name="Deodato C.R."/>
            <person name="Hunsperger H.M."/>
            <person name="Ryken S.A."/>
            <person name="Yost W."/>
            <person name="Jha R.K."/>
            <person name="Patterson J."/>
            <person name="Monnat R.J. Jr."/>
            <person name="Barlow S.B."/>
            <person name="Starkenburg S.R."/>
            <person name="Cattolico R.A."/>
        </authorList>
    </citation>
    <scope>NUCLEOTIDE SEQUENCE</scope>
    <source>
        <strain evidence="3">CCMP291</strain>
    </source>
</reference>
<feature type="transmembrane region" description="Helical" evidence="1">
    <location>
        <begin position="149"/>
        <end position="171"/>
    </location>
</feature>
<gene>
    <name evidence="2" type="ORF">Ctob_008026</name>
</gene>
<evidence type="ECO:0000313" key="3">
    <source>
        <dbReference type="Proteomes" id="UP000037460"/>
    </source>
</evidence>
<dbReference type="AlphaFoldDB" id="A0A0M0JJW1"/>
<dbReference type="EMBL" id="JWZX01002792">
    <property type="protein sequence ID" value="KOO26859.1"/>
    <property type="molecule type" value="Genomic_DNA"/>
</dbReference>
<organism evidence="2 3">
    <name type="scientific">Chrysochromulina tobinii</name>
    <dbReference type="NCBI Taxonomy" id="1460289"/>
    <lineage>
        <taxon>Eukaryota</taxon>
        <taxon>Haptista</taxon>
        <taxon>Haptophyta</taxon>
        <taxon>Prymnesiophyceae</taxon>
        <taxon>Prymnesiales</taxon>
        <taxon>Chrysochromulinaceae</taxon>
        <taxon>Chrysochromulina</taxon>
    </lineage>
</organism>
<feature type="transmembrane region" description="Helical" evidence="1">
    <location>
        <begin position="76"/>
        <end position="104"/>
    </location>
</feature>
<accession>A0A0M0JJW1</accession>
<dbReference type="Proteomes" id="UP000037460">
    <property type="component" value="Unassembled WGS sequence"/>
</dbReference>
<keyword evidence="1" id="KW-1133">Transmembrane helix</keyword>
<name>A0A0M0JJW1_9EUKA</name>
<keyword evidence="3" id="KW-1185">Reference proteome</keyword>
<protein>
    <submittedName>
        <fullName evidence="2">Uncharacterized protein</fullName>
    </submittedName>
</protein>
<comment type="caution">
    <text evidence="2">The sequence shown here is derived from an EMBL/GenBank/DDBJ whole genome shotgun (WGS) entry which is preliminary data.</text>
</comment>
<sequence length="351" mass="37089">MAQIASPLSSSDEQATAATDLVVRTIVSIAVCIVLSWQLTETVSSSRAAAKENISNDAAKGNSCCCCFSGNTSLQWFLLILMLFSVLEGLVGLFADLFLIGLVGDAVPVANVRAEISMSIALGRIGDAIISLMIMGLGVSSWSRHSAKVAVALGFASLVTRLLPAPLVLVAGVSCLQRTPKAAATTENDAAPGCCPCCSLRCALRPLLALAMLETLYASLASRASHDERFVHMMHASQEMMLAQADESDRRAGRTEPDPTVQVLQIIHPQQLLELAQMQLGELVELGVVLALGLSGHRHGLKHVRLPIVAAFVPGLPTPFAVVFYFLLETRQTKGGGGTLLPLHGAAGREE</sequence>
<proteinExistence type="predicted"/>
<feature type="transmembrane region" description="Helical" evidence="1">
    <location>
        <begin position="125"/>
        <end position="143"/>
    </location>
</feature>
<evidence type="ECO:0000313" key="2">
    <source>
        <dbReference type="EMBL" id="KOO26859.1"/>
    </source>
</evidence>
<evidence type="ECO:0000256" key="1">
    <source>
        <dbReference type="SAM" id="Phobius"/>
    </source>
</evidence>